<dbReference type="GO" id="GO:0004806">
    <property type="term" value="F:triacylglycerol lipase activity"/>
    <property type="evidence" value="ECO:0007669"/>
    <property type="project" value="InterPro"/>
</dbReference>
<evidence type="ECO:0000256" key="3">
    <source>
        <dbReference type="ARBA" id="ARBA00023098"/>
    </source>
</evidence>
<keyword evidence="2 4" id="KW-0442">Lipid degradation</keyword>
<evidence type="ECO:0000256" key="5">
    <source>
        <dbReference type="SAM" id="MobiDB-lite"/>
    </source>
</evidence>
<keyword evidence="3 4" id="KW-0443">Lipid metabolism</keyword>
<feature type="active site" description="Proton acceptor" evidence="4">
    <location>
        <position position="468"/>
    </location>
</feature>
<organism evidence="7 8">
    <name type="scientific">Cylindrotheca closterium</name>
    <dbReference type="NCBI Taxonomy" id="2856"/>
    <lineage>
        <taxon>Eukaryota</taxon>
        <taxon>Sar</taxon>
        <taxon>Stramenopiles</taxon>
        <taxon>Ochrophyta</taxon>
        <taxon>Bacillariophyta</taxon>
        <taxon>Bacillariophyceae</taxon>
        <taxon>Bacillariophycidae</taxon>
        <taxon>Bacillariales</taxon>
        <taxon>Bacillariaceae</taxon>
        <taxon>Cylindrotheca</taxon>
    </lineage>
</organism>
<reference evidence="7" key="1">
    <citation type="submission" date="2023-08" db="EMBL/GenBank/DDBJ databases">
        <authorList>
            <person name="Audoor S."/>
            <person name="Bilcke G."/>
        </authorList>
    </citation>
    <scope>NUCLEOTIDE SEQUENCE</scope>
</reference>
<dbReference type="Pfam" id="PF01734">
    <property type="entry name" value="Patatin"/>
    <property type="match status" value="1"/>
</dbReference>
<name>A0AAD2FU48_9STRA</name>
<dbReference type="PANTHER" id="PTHR14226">
    <property type="entry name" value="NEUROPATHY TARGET ESTERASE/SWISS CHEESE D.MELANOGASTER"/>
    <property type="match status" value="1"/>
</dbReference>
<dbReference type="InterPro" id="IPR021771">
    <property type="entry name" value="Triacylglycerol_lipase_N"/>
</dbReference>
<evidence type="ECO:0000256" key="4">
    <source>
        <dbReference type="PROSITE-ProRule" id="PRU01161"/>
    </source>
</evidence>
<dbReference type="AlphaFoldDB" id="A0AAD2FU48"/>
<dbReference type="PROSITE" id="PS51635">
    <property type="entry name" value="PNPLA"/>
    <property type="match status" value="1"/>
</dbReference>
<protein>
    <recommendedName>
        <fullName evidence="6">PNPLA domain-containing protein</fullName>
    </recommendedName>
</protein>
<dbReference type="GO" id="GO:0016042">
    <property type="term" value="P:lipid catabolic process"/>
    <property type="evidence" value="ECO:0007669"/>
    <property type="project" value="UniProtKB-UniRule"/>
</dbReference>
<proteinExistence type="predicted"/>
<dbReference type="InterPro" id="IPR016035">
    <property type="entry name" value="Acyl_Trfase/lysoPLipase"/>
</dbReference>
<keyword evidence="8" id="KW-1185">Reference proteome</keyword>
<feature type="short sequence motif" description="GXSXG" evidence="4">
    <location>
        <begin position="262"/>
        <end position="266"/>
    </location>
</feature>
<dbReference type="InterPro" id="IPR002641">
    <property type="entry name" value="PNPLA_dom"/>
</dbReference>
<feature type="region of interest" description="Disordered" evidence="5">
    <location>
        <begin position="793"/>
        <end position="826"/>
    </location>
</feature>
<evidence type="ECO:0000256" key="2">
    <source>
        <dbReference type="ARBA" id="ARBA00022963"/>
    </source>
</evidence>
<comment type="caution">
    <text evidence="4">Lacks conserved residue(s) required for the propagation of feature annotation.</text>
</comment>
<dbReference type="PANTHER" id="PTHR14226:SF10">
    <property type="entry name" value="TRIACYLGLYCEROL LIPASE 4-RELATED"/>
    <property type="match status" value="1"/>
</dbReference>
<evidence type="ECO:0000313" key="8">
    <source>
        <dbReference type="Proteomes" id="UP001295423"/>
    </source>
</evidence>
<dbReference type="Gene3D" id="3.40.1090.10">
    <property type="entry name" value="Cytosolic phospholipase A2 catalytic domain"/>
    <property type="match status" value="1"/>
</dbReference>
<dbReference type="Pfam" id="PF11815">
    <property type="entry name" value="DUF3336"/>
    <property type="match status" value="1"/>
</dbReference>
<feature type="domain" description="PNPLA" evidence="6">
    <location>
        <begin position="231"/>
        <end position="481"/>
    </location>
</feature>
<feature type="active site" description="Nucleophile" evidence="4">
    <location>
        <position position="264"/>
    </location>
</feature>
<evidence type="ECO:0000259" key="6">
    <source>
        <dbReference type="PROSITE" id="PS51635"/>
    </source>
</evidence>
<accession>A0AAD2FU48</accession>
<dbReference type="EMBL" id="CAKOGP040001825">
    <property type="protein sequence ID" value="CAJ1953236.1"/>
    <property type="molecule type" value="Genomic_DNA"/>
</dbReference>
<dbReference type="SUPFAM" id="SSF52151">
    <property type="entry name" value="FabD/lysophospholipase-like"/>
    <property type="match status" value="1"/>
</dbReference>
<comment type="caution">
    <text evidence="7">The sequence shown here is derived from an EMBL/GenBank/DDBJ whole genome shotgun (WGS) entry which is preliminary data.</text>
</comment>
<evidence type="ECO:0000313" key="7">
    <source>
        <dbReference type="EMBL" id="CAJ1953236.1"/>
    </source>
</evidence>
<gene>
    <name evidence="7" type="ORF">CYCCA115_LOCUS13929</name>
</gene>
<evidence type="ECO:0000256" key="1">
    <source>
        <dbReference type="ARBA" id="ARBA00022801"/>
    </source>
</evidence>
<dbReference type="Proteomes" id="UP001295423">
    <property type="component" value="Unassembled WGS sequence"/>
</dbReference>
<sequence>MSSHTQNDPFVEALHDAIDRAAAILVSNYPVFKLVVSEAMETVFATKAVARQLALAVALETGMVTANQIFHVFNMILSHFSSKSRLIRHLSEQQTHAVTQDEWMDLAERIDHIQGDDIWRSDPECQLYERERISARIDEFVHLMRRRDIFEMMFELRGGIGRNRFGLLHEGLFSKAMAGSKVLVETYHNVVCAALDFVCDVPVPIGEPPIPTDARLAFFNETRHSYGRTALLLSGGAALGFYHVGVVKTLMQNRLMPRVLGGSSAGSIVCAMVGTRTDEECERDLFQLKGTESPGHSGKLTINFFRPLHIPLKNNSKKVGATPMQEAYNNSAGFFHDVKKTWQILCPIPVRRITSVIFDLLTLKTRPQELLMSDSEHFRLALRTNIGDFTFQEAFDRTGRILNITVTPNNSSDPPRLLNYLTAPHCLVWSAAVASSSLPGVFEANRLMVKDADGTVRYESAESAVFSDGSMEQDLPMQQLSEMFNVNHFIISQANPHALIFSSYAHLRRIWSNPISGFVNAVLSFLKDRCRSWLAHIVELVGARTFAPQHATSRGIMAQFFVQEYEGRNCDISLIPWLNHRSLFSALMHCLYNPTEEEFTDWVSAAERETWKHLPAIKSHIAEEITLDLCVQRLRKRLLAESWGKRRNHSTGQKMGDRVPSFFTSPSLINLGGLAVSDQSNIESIERTQGSGVSAASEDPNALQNVEINQGWAGMGLRGNRSCSSLERSPSAASGLFIEADGPLNIDSSYRMFADPEVTPTPTSPMEPDRNGYIKTTSMAQFYYRNSSSYTQLSRARSEDQVANLRVGEKARRKSKSMHSFRPDEQ</sequence>
<dbReference type="InterPro" id="IPR050301">
    <property type="entry name" value="NTE"/>
</dbReference>
<keyword evidence="1 4" id="KW-0378">Hydrolase</keyword>